<reference evidence="1 2" key="1">
    <citation type="submission" date="2021-06" db="EMBL/GenBank/DDBJ databases">
        <title>Caerostris darwini draft genome.</title>
        <authorList>
            <person name="Kono N."/>
            <person name="Arakawa K."/>
        </authorList>
    </citation>
    <scope>NUCLEOTIDE SEQUENCE [LARGE SCALE GENOMIC DNA]</scope>
</reference>
<dbReference type="AlphaFoldDB" id="A0AAV4U5L3"/>
<protein>
    <submittedName>
        <fullName evidence="1">Uncharacterized protein</fullName>
    </submittedName>
</protein>
<dbReference type="EMBL" id="BPLQ01010742">
    <property type="protein sequence ID" value="GIY53123.1"/>
    <property type="molecule type" value="Genomic_DNA"/>
</dbReference>
<organism evidence="1 2">
    <name type="scientific">Caerostris darwini</name>
    <dbReference type="NCBI Taxonomy" id="1538125"/>
    <lineage>
        <taxon>Eukaryota</taxon>
        <taxon>Metazoa</taxon>
        <taxon>Ecdysozoa</taxon>
        <taxon>Arthropoda</taxon>
        <taxon>Chelicerata</taxon>
        <taxon>Arachnida</taxon>
        <taxon>Araneae</taxon>
        <taxon>Araneomorphae</taxon>
        <taxon>Entelegynae</taxon>
        <taxon>Araneoidea</taxon>
        <taxon>Araneidae</taxon>
        <taxon>Caerostris</taxon>
    </lineage>
</organism>
<proteinExistence type="predicted"/>
<gene>
    <name evidence="1" type="ORF">CDAR_50851</name>
</gene>
<keyword evidence="2" id="KW-1185">Reference proteome</keyword>
<evidence type="ECO:0000313" key="1">
    <source>
        <dbReference type="EMBL" id="GIY53123.1"/>
    </source>
</evidence>
<accession>A0AAV4U5L3</accession>
<comment type="caution">
    <text evidence="1">The sequence shown here is derived from an EMBL/GenBank/DDBJ whole genome shotgun (WGS) entry which is preliminary data.</text>
</comment>
<name>A0AAV4U5L3_9ARAC</name>
<sequence>MFSNHRISNPTINSTSRLATITLLNSEEALSVLTQSFLAINTKVIAQSFAFNAGFQAEDAGKGSPPPLLGLGRGNKLTALNLGSREFYAPSFPVYRLEAGSVNLQKFYILIALLCL</sequence>
<dbReference type="Proteomes" id="UP001054837">
    <property type="component" value="Unassembled WGS sequence"/>
</dbReference>
<evidence type="ECO:0000313" key="2">
    <source>
        <dbReference type="Proteomes" id="UP001054837"/>
    </source>
</evidence>